<proteinExistence type="inferred from homology"/>
<keyword evidence="6 7" id="KW-0472">Membrane</keyword>
<dbReference type="InterPro" id="IPR052518">
    <property type="entry name" value="CHR_Transporter"/>
</dbReference>
<dbReference type="GO" id="GO:0005886">
    <property type="term" value="C:plasma membrane"/>
    <property type="evidence" value="ECO:0007669"/>
    <property type="project" value="UniProtKB-SubCell"/>
</dbReference>
<keyword evidence="3" id="KW-1003">Cell membrane</keyword>
<keyword evidence="4 7" id="KW-0812">Transmembrane</keyword>
<dbReference type="PANTHER" id="PTHR43663">
    <property type="entry name" value="CHROMATE TRANSPORT PROTEIN-RELATED"/>
    <property type="match status" value="1"/>
</dbReference>
<dbReference type="Pfam" id="PF02417">
    <property type="entry name" value="Chromate_transp"/>
    <property type="match status" value="1"/>
</dbReference>
<reference evidence="8" key="2">
    <citation type="submission" date="2021-04" db="EMBL/GenBank/DDBJ databases">
        <authorList>
            <person name="Gilroy R."/>
        </authorList>
    </citation>
    <scope>NUCLEOTIDE SEQUENCE</scope>
    <source>
        <strain evidence="8">CHK196-7946</strain>
    </source>
</reference>
<gene>
    <name evidence="8" type="ORF">H9697_08015</name>
</gene>
<comment type="caution">
    <text evidence="8">The sequence shown here is derived from an EMBL/GenBank/DDBJ whole genome shotgun (WGS) entry which is preliminary data.</text>
</comment>
<organism evidence="8 9">
    <name type="scientific">Candidatus Mediterraneibacter faecavium</name>
    <dbReference type="NCBI Taxonomy" id="2838668"/>
    <lineage>
        <taxon>Bacteria</taxon>
        <taxon>Bacillati</taxon>
        <taxon>Bacillota</taxon>
        <taxon>Clostridia</taxon>
        <taxon>Lachnospirales</taxon>
        <taxon>Lachnospiraceae</taxon>
        <taxon>Mediterraneibacter</taxon>
    </lineage>
</organism>
<keyword evidence="5 7" id="KW-1133">Transmembrane helix</keyword>
<dbReference type="AlphaFoldDB" id="A0A9D2QAB8"/>
<feature type="transmembrane region" description="Helical" evidence="7">
    <location>
        <begin position="168"/>
        <end position="189"/>
    </location>
</feature>
<dbReference type="GO" id="GO:0015109">
    <property type="term" value="F:chromate transmembrane transporter activity"/>
    <property type="evidence" value="ECO:0007669"/>
    <property type="project" value="InterPro"/>
</dbReference>
<evidence type="ECO:0000256" key="5">
    <source>
        <dbReference type="ARBA" id="ARBA00022989"/>
    </source>
</evidence>
<feature type="transmembrane region" description="Helical" evidence="7">
    <location>
        <begin position="142"/>
        <end position="161"/>
    </location>
</feature>
<evidence type="ECO:0000256" key="7">
    <source>
        <dbReference type="SAM" id="Phobius"/>
    </source>
</evidence>
<dbReference type="Proteomes" id="UP000823902">
    <property type="component" value="Unassembled WGS sequence"/>
</dbReference>
<protein>
    <submittedName>
        <fullName evidence="8">Chromate transporter</fullName>
    </submittedName>
</protein>
<evidence type="ECO:0000256" key="6">
    <source>
        <dbReference type="ARBA" id="ARBA00023136"/>
    </source>
</evidence>
<comment type="subcellular location">
    <subcellularLocation>
        <location evidence="1">Cell membrane</location>
        <topology evidence="1">Multi-pass membrane protein</topology>
    </subcellularLocation>
</comment>
<evidence type="ECO:0000313" key="9">
    <source>
        <dbReference type="Proteomes" id="UP000823902"/>
    </source>
</evidence>
<comment type="similarity">
    <text evidence="2">Belongs to the chromate ion transporter (CHR) (TC 2.A.51) family.</text>
</comment>
<accession>A0A9D2QAB8</accession>
<dbReference type="PANTHER" id="PTHR43663:SF1">
    <property type="entry name" value="CHROMATE TRANSPORTER"/>
    <property type="match status" value="1"/>
</dbReference>
<reference evidence="8" key="1">
    <citation type="journal article" date="2021" name="PeerJ">
        <title>Extensive microbial diversity within the chicken gut microbiome revealed by metagenomics and culture.</title>
        <authorList>
            <person name="Gilroy R."/>
            <person name="Ravi A."/>
            <person name="Getino M."/>
            <person name="Pursley I."/>
            <person name="Horton D.L."/>
            <person name="Alikhan N.F."/>
            <person name="Baker D."/>
            <person name="Gharbi K."/>
            <person name="Hall N."/>
            <person name="Watson M."/>
            <person name="Adriaenssens E.M."/>
            <person name="Foster-Nyarko E."/>
            <person name="Jarju S."/>
            <person name="Secka A."/>
            <person name="Antonio M."/>
            <person name="Oren A."/>
            <person name="Chaudhuri R.R."/>
            <person name="La Ragione R."/>
            <person name="Hildebrand F."/>
            <person name="Pallen M.J."/>
        </authorList>
    </citation>
    <scope>NUCLEOTIDE SEQUENCE</scope>
    <source>
        <strain evidence="8">CHK196-7946</strain>
    </source>
</reference>
<evidence type="ECO:0000256" key="2">
    <source>
        <dbReference type="ARBA" id="ARBA00005262"/>
    </source>
</evidence>
<dbReference type="EMBL" id="DWVY01000042">
    <property type="protein sequence ID" value="HJC74873.1"/>
    <property type="molecule type" value="Genomic_DNA"/>
</dbReference>
<evidence type="ECO:0000256" key="1">
    <source>
        <dbReference type="ARBA" id="ARBA00004651"/>
    </source>
</evidence>
<sequence>MIYLKLFLSFLQIGLFSFGGGYAALPLIQGQVVTEHGWLSMKEFTDLITISQMTPGPIAINSATFVGIKIAGIPGALTATLGCILPSCIIVTVLARLYLKYRDMAMLQGILDSLRPAVVALIASAGISILITAFWGSDAAVALSKTNWIMVVIFAGCLVLLKKCRMNPIWVMALAGVVNTVVSVIGAGIH</sequence>
<evidence type="ECO:0000256" key="3">
    <source>
        <dbReference type="ARBA" id="ARBA00022475"/>
    </source>
</evidence>
<feature type="transmembrane region" description="Helical" evidence="7">
    <location>
        <begin position="71"/>
        <end position="95"/>
    </location>
</feature>
<evidence type="ECO:0000313" key="8">
    <source>
        <dbReference type="EMBL" id="HJC74873.1"/>
    </source>
</evidence>
<evidence type="ECO:0000256" key="4">
    <source>
        <dbReference type="ARBA" id="ARBA00022692"/>
    </source>
</evidence>
<name>A0A9D2QAB8_9FIRM</name>
<feature type="transmembrane region" description="Helical" evidence="7">
    <location>
        <begin position="116"/>
        <end position="136"/>
    </location>
</feature>
<dbReference type="InterPro" id="IPR003370">
    <property type="entry name" value="Chromate_transpt"/>
</dbReference>